<gene>
    <name evidence="2" type="ORF">EJB05_24766</name>
</gene>
<dbReference type="EMBL" id="RWGY01000011">
    <property type="protein sequence ID" value="TVU32997.1"/>
    <property type="molecule type" value="Genomic_DNA"/>
</dbReference>
<evidence type="ECO:0000256" key="1">
    <source>
        <dbReference type="SAM" id="MobiDB-lite"/>
    </source>
</evidence>
<sequence>MRMLSRKRQRERRLRHKLRPRARYGSITCKSETKKGNFQRRKRLRDHMPQLPELASSIEAYVRALAPRPSCITSSNPWTAAVATRLGIPYGPWCFFSLEADERGLFERIAASDDQEEHDPGCERLPRGGHAQGRRRGREHVPRFLELEAPFVACYNYKASLRKPVWTVGPLSLVNRDAEATASPGKSAAVNQKGGHGVAGPAGTVPGSVV</sequence>
<evidence type="ECO:0000313" key="3">
    <source>
        <dbReference type="Proteomes" id="UP000324897"/>
    </source>
</evidence>
<name>A0A5J9VC50_9POAL</name>
<reference evidence="2 3" key="1">
    <citation type="journal article" date="2019" name="Sci. Rep.">
        <title>A high-quality genome of Eragrostis curvula grass provides insights into Poaceae evolution and supports new strategies to enhance forage quality.</title>
        <authorList>
            <person name="Carballo J."/>
            <person name="Santos B.A.C.M."/>
            <person name="Zappacosta D."/>
            <person name="Garbus I."/>
            <person name="Selva J.P."/>
            <person name="Gallo C.A."/>
            <person name="Diaz A."/>
            <person name="Albertini E."/>
            <person name="Caccamo M."/>
            <person name="Echenique V."/>
        </authorList>
    </citation>
    <scope>NUCLEOTIDE SEQUENCE [LARGE SCALE GENOMIC DNA]</scope>
    <source>
        <strain evidence="3">cv. Victoria</strain>
        <tissue evidence="2">Leaf</tissue>
    </source>
</reference>
<protein>
    <submittedName>
        <fullName evidence="2">Uncharacterized protein</fullName>
    </submittedName>
</protein>
<dbReference type="OrthoDB" id="5835829at2759"/>
<feature type="region of interest" description="Disordered" evidence="1">
    <location>
        <begin position="113"/>
        <end position="136"/>
    </location>
</feature>
<proteinExistence type="predicted"/>
<dbReference type="Proteomes" id="UP000324897">
    <property type="component" value="Chromosome 1"/>
</dbReference>
<accession>A0A5J9VC50</accession>
<comment type="caution">
    <text evidence="2">The sequence shown here is derived from an EMBL/GenBank/DDBJ whole genome shotgun (WGS) entry which is preliminary data.</text>
</comment>
<evidence type="ECO:0000313" key="2">
    <source>
        <dbReference type="EMBL" id="TVU32997.1"/>
    </source>
</evidence>
<dbReference type="AlphaFoldDB" id="A0A5J9VC50"/>
<feature type="region of interest" description="Disordered" evidence="1">
    <location>
        <begin position="180"/>
        <end position="210"/>
    </location>
</feature>
<dbReference type="Gene3D" id="3.40.50.2000">
    <property type="entry name" value="Glycogen Phosphorylase B"/>
    <property type="match status" value="1"/>
</dbReference>
<organism evidence="2 3">
    <name type="scientific">Eragrostis curvula</name>
    <name type="common">weeping love grass</name>
    <dbReference type="NCBI Taxonomy" id="38414"/>
    <lineage>
        <taxon>Eukaryota</taxon>
        <taxon>Viridiplantae</taxon>
        <taxon>Streptophyta</taxon>
        <taxon>Embryophyta</taxon>
        <taxon>Tracheophyta</taxon>
        <taxon>Spermatophyta</taxon>
        <taxon>Magnoliopsida</taxon>
        <taxon>Liliopsida</taxon>
        <taxon>Poales</taxon>
        <taxon>Poaceae</taxon>
        <taxon>PACMAD clade</taxon>
        <taxon>Chloridoideae</taxon>
        <taxon>Eragrostideae</taxon>
        <taxon>Eragrostidinae</taxon>
        <taxon>Eragrostis</taxon>
    </lineage>
</organism>
<dbReference type="Gramene" id="TVU32997">
    <property type="protein sequence ID" value="TVU32997"/>
    <property type="gene ID" value="EJB05_24766"/>
</dbReference>
<keyword evidence="3" id="KW-1185">Reference proteome</keyword>